<dbReference type="GO" id="GO:0008270">
    <property type="term" value="F:zinc ion binding"/>
    <property type="evidence" value="ECO:0007669"/>
    <property type="project" value="UniProtKB-KW"/>
</dbReference>
<keyword evidence="7" id="KW-0804">Transcription</keyword>
<feature type="compositionally biased region" description="Polar residues" evidence="10">
    <location>
        <begin position="156"/>
        <end position="165"/>
    </location>
</feature>
<dbReference type="SMART" id="SM00249">
    <property type="entry name" value="PHD"/>
    <property type="match status" value="2"/>
</dbReference>
<dbReference type="Pfam" id="PF00628">
    <property type="entry name" value="PHD"/>
    <property type="match status" value="1"/>
</dbReference>
<feature type="domain" description="PHD-type" evidence="11">
    <location>
        <begin position="614"/>
        <end position="662"/>
    </location>
</feature>
<dbReference type="PANTHER" id="PTHR45888:SF4">
    <property type="entry name" value="PHD FINGER PROTEIN 10"/>
    <property type="match status" value="1"/>
</dbReference>
<dbReference type="HOGENOM" id="CLU_407259_0_0_1"/>
<keyword evidence="5" id="KW-0862">Zinc</keyword>
<evidence type="ECO:0000256" key="10">
    <source>
        <dbReference type="SAM" id="MobiDB-lite"/>
    </source>
</evidence>
<evidence type="ECO:0000256" key="2">
    <source>
        <dbReference type="ARBA" id="ARBA00022723"/>
    </source>
</evidence>
<evidence type="ECO:0000259" key="11">
    <source>
        <dbReference type="PROSITE" id="PS50016"/>
    </source>
</evidence>
<dbReference type="SUPFAM" id="SSF57903">
    <property type="entry name" value="FYVE/PHD zinc finger"/>
    <property type="match status" value="1"/>
</dbReference>
<dbReference type="Gene3D" id="3.30.40.10">
    <property type="entry name" value="Zinc/RING finger domain, C3HC4 (zinc finger)"/>
    <property type="match status" value="1"/>
</dbReference>
<feature type="region of interest" description="Disordered" evidence="10">
    <location>
        <begin position="1"/>
        <end position="112"/>
    </location>
</feature>
<keyword evidence="2" id="KW-0479">Metal-binding</keyword>
<dbReference type="CDD" id="cd15529">
    <property type="entry name" value="PHD2_PHF10"/>
    <property type="match status" value="1"/>
</dbReference>
<feature type="compositionally biased region" description="Polar residues" evidence="10">
    <location>
        <begin position="58"/>
        <end position="74"/>
    </location>
</feature>
<reference evidence="13" key="3">
    <citation type="submission" date="2015-06" db="UniProtKB">
        <authorList>
            <consortium name="EnsemblMetazoa"/>
        </authorList>
    </citation>
    <scope>IDENTIFICATION</scope>
</reference>
<dbReference type="InterPro" id="IPR019787">
    <property type="entry name" value="Znf_PHD-finger"/>
</dbReference>
<keyword evidence="6" id="KW-0805">Transcription regulation</keyword>
<dbReference type="InterPro" id="IPR011011">
    <property type="entry name" value="Znf_FYVE_PHD"/>
</dbReference>
<evidence type="ECO:0000256" key="9">
    <source>
        <dbReference type="PROSITE-ProRule" id="PRU00146"/>
    </source>
</evidence>
<keyword evidence="3" id="KW-0677">Repeat</keyword>
<evidence type="ECO:0000256" key="4">
    <source>
        <dbReference type="ARBA" id="ARBA00022771"/>
    </source>
</evidence>
<sequence length="675" mass="75903">MTDFQNMFEDFLSSKPDTRPEIPAVDPVNTAAAEAAEESTPTDEHASVPDKTFENPAETLSTLNEDSCAATSVDSYPMEEEEEEEGNGEEEEEEEEEEDEVPEEEDGCGEVKRCPKITIHIGAIPPEENANLEVGDDAPMNRVLDRALIPQDEDSNLSVLSSKSGRSGARTPSRKRLANNTVANELGHSGHQECTAEQIFEYQWPQGEVNAEFYLLQEQISEFIGVVSFKRKHPDLSRRSVEYDERNFLLSKGVVSERICDLGLTILKSEEVYDLMSKDYPEKYKELVKVLRQREQDRLLDQKRLYDLACLEKDKMAAMVKKAIKSASEFNSQFIREKRDERRMYFDLQTMEVHHPKGKLKVLPKKATAVGAYPVAVLPGQYQDYYKSYDPKELNYFPINTALYSPPKPVKCIYPDPGKKNLSGSDTEYAESQSAESAVASDIDAEIDKAFDDTEAQETKKAPEIKKVEIKIKEILPPKTPQTLAAEPEVDYYETASVVSETGSVKRKRGRPSLKTKIRKATPKARVSLTLARKKVSGSHTEWAPTISSDSAGSDVVPKCAVCGGTSQRNKDNQEEQMVTCIKCHTPAHPSTCLELSAEMIPIIHTYSWQCMDCKMCAKCNDAGDEEKMMFCDHCDRGFHTFCLGLRVIPTGRWVCPMCTGNEEDTPRRRSKMKQ</sequence>
<organism evidence="12">
    <name type="scientific">Capitella teleta</name>
    <name type="common">Polychaete worm</name>
    <dbReference type="NCBI Taxonomy" id="283909"/>
    <lineage>
        <taxon>Eukaryota</taxon>
        <taxon>Metazoa</taxon>
        <taxon>Spiralia</taxon>
        <taxon>Lophotrochozoa</taxon>
        <taxon>Annelida</taxon>
        <taxon>Polychaeta</taxon>
        <taxon>Sedentaria</taxon>
        <taxon>Scolecida</taxon>
        <taxon>Capitellidae</taxon>
        <taxon>Capitella</taxon>
    </lineage>
</organism>
<keyword evidence="14" id="KW-1185">Reference proteome</keyword>
<evidence type="ECO:0000313" key="14">
    <source>
        <dbReference type="Proteomes" id="UP000014760"/>
    </source>
</evidence>
<evidence type="ECO:0000256" key="8">
    <source>
        <dbReference type="ARBA" id="ARBA00023242"/>
    </source>
</evidence>
<evidence type="ECO:0000256" key="5">
    <source>
        <dbReference type="ARBA" id="ARBA00022833"/>
    </source>
</evidence>
<feature type="compositionally biased region" description="Basic and acidic residues" evidence="10">
    <location>
        <begin position="42"/>
        <end position="53"/>
    </location>
</feature>
<keyword evidence="4 9" id="KW-0863">Zinc-finger</keyword>
<evidence type="ECO:0000256" key="7">
    <source>
        <dbReference type="ARBA" id="ARBA00023163"/>
    </source>
</evidence>
<name>R7TNP1_CAPTE</name>
<reference evidence="14" key="1">
    <citation type="submission" date="2012-12" db="EMBL/GenBank/DDBJ databases">
        <authorList>
            <person name="Hellsten U."/>
            <person name="Grimwood J."/>
            <person name="Chapman J.A."/>
            <person name="Shapiro H."/>
            <person name="Aerts A."/>
            <person name="Otillar R.P."/>
            <person name="Terry A.Y."/>
            <person name="Boore J.L."/>
            <person name="Simakov O."/>
            <person name="Marletaz F."/>
            <person name="Cho S.-J."/>
            <person name="Edsinger-Gonzales E."/>
            <person name="Havlak P."/>
            <person name="Kuo D.-H."/>
            <person name="Larsson T."/>
            <person name="Lv J."/>
            <person name="Arendt D."/>
            <person name="Savage R."/>
            <person name="Osoegawa K."/>
            <person name="de Jong P."/>
            <person name="Lindberg D.R."/>
            <person name="Seaver E.C."/>
            <person name="Weisblat D.A."/>
            <person name="Putnam N.H."/>
            <person name="Grigoriev I.V."/>
            <person name="Rokhsar D.S."/>
        </authorList>
    </citation>
    <scope>NUCLEOTIDE SEQUENCE</scope>
    <source>
        <strain evidence="14">I ESC-2004</strain>
    </source>
</reference>
<dbReference type="Proteomes" id="UP000014760">
    <property type="component" value="Unassembled WGS sequence"/>
</dbReference>
<dbReference type="InterPro" id="IPR001965">
    <property type="entry name" value="Znf_PHD"/>
</dbReference>
<evidence type="ECO:0000256" key="3">
    <source>
        <dbReference type="ARBA" id="ARBA00022737"/>
    </source>
</evidence>
<dbReference type="InterPro" id="IPR013083">
    <property type="entry name" value="Znf_RING/FYVE/PHD"/>
</dbReference>
<reference evidence="12 14" key="2">
    <citation type="journal article" date="2013" name="Nature">
        <title>Insights into bilaterian evolution from three spiralian genomes.</title>
        <authorList>
            <person name="Simakov O."/>
            <person name="Marletaz F."/>
            <person name="Cho S.J."/>
            <person name="Edsinger-Gonzales E."/>
            <person name="Havlak P."/>
            <person name="Hellsten U."/>
            <person name="Kuo D.H."/>
            <person name="Larsson T."/>
            <person name="Lv J."/>
            <person name="Arendt D."/>
            <person name="Savage R."/>
            <person name="Osoegawa K."/>
            <person name="de Jong P."/>
            <person name="Grimwood J."/>
            <person name="Chapman J.A."/>
            <person name="Shapiro H."/>
            <person name="Aerts A."/>
            <person name="Otillar R.P."/>
            <person name="Terry A.Y."/>
            <person name="Boore J.L."/>
            <person name="Grigoriev I.V."/>
            <person name="Lindberg D.R."/>
            <person name="Seaver E.C."/>
            <person name="Weisblat D.A."/>
            <person name="Putnam N.H."/>
            <person name="Rokhsar D.S."/>
        </authorList>
    </citation>
    <scope>NUCLEOTIDE SEQUENCE</scope>
    <source>
        <strain evidence="12 14">I ESC-2004</strain>
    </source>
</reference>
<dbReference type="PANTHER" id="PTHR45888">
    <property type="entry name" value="HL01030P-RELATED"/>
    <property type="match status" value="1"/>
</dbReference>
<comment type="subcellular location">
    <subcellularLocation>
        <location evidence="1">Nucleus</location>
    </subcellularLocation>
</comment>
<evidence type="ECO:0000256" key="1">
    <source>
        <dbReference type="ARBA" id="ARBA00004123"/>
    </source>
</evidence>
<dbReference type="OMA" id="EKHREYA"/>
<dbReference type="PROSITE" id="PS50016">
    <property type="entry name" value="ZF_PHD_2"/>
    <property type="match status" value="1"/>
</dbReference>
<dbReference type="AlphaFoldDB" id="R7TNP1"/>
<proteinExistence type="predicted"/>
<evidence type="ECO:0000313" key="12">
    <source>
        <dbReference type="EMBL" id="ELT95254.1"/>
    </source>
</evidence>
<feature type="compositionally biased region" description="Acidic residues" evidence="10">
    <location>
        <begin position="77"/>
        <end position="108"/>
    </location>
</feature>
<dbReference type="EnsemblMetazoa" id="CapteT227914">
    <property type="protein sequence ID" value="CapteP227914"/>
    <property type="gene ID" value="CapteG227914"/>
</dbReference>
<protein>
    <recommendedName>
        <fullName evidence="11">PHD-type domain-containing protein</fullName>
    </recommendedName>
</protein>
<accession>R7TNP1</accession>
<dbReference type="GO" id="GO:0005634">
    <property type="term" value="C:nucleus"/>
    <property type="evidence" value="ECO:0007669"/>
    <property type="project" value="UniProtKB-SubCell"/>
</dbReference>
<evidence type="ECO:0000313" key="13">
    <source>
        <dbReference type="EnsemblMetazoa" id="CapteP227914"/>
    </source>
</evidence>
<gene>
    <name evidence="12" type="ORF">CAPTEDRAFT_227914</name>
</gene>
<feature type="region of interest" description="Disordered" evidence="10">
    <location>
        <begin position="154"/>
        <end position="179"/>
    </location>
</feature>
<dbReference type="STRING" id="283909.R7TNP1"/>
<evidence type="ECO:0000256" key="6">
    <source>
        <dbReference type="ARBA" id="ARBA00023015"/>
    </source>
</evidence>
<keyword evidence="8" id="KW-0539">Nucleus</keyword>
<dbReference type="EMBL" id="AMQN01011905">
    <property type="status" value="NOT_ANNOTATED_CDS"/>
    <property type="molecule type" value="Genomic_DNA"/>
</dbReference>
<dbReference type="EMBL" id="KB309179">
    <property type="protein sequence ID" value="ELT95254.1"/>
    <property type="molecule type" value="Genomic_DNA"/>
</dbReference>
<dbReference type="CDD" id="cd21085">
    <property type="entry name" value="WH_NTD_PHF10"/>
    <property type="match status" value="1"/>
</dbReference>
<dbReference type="OrthoDB" id="1903104at2759"/>